<dbReference type="InterPro" id="IPR003018">
    <property type="entry name" value="GAF"/>
</dbReference>
<dbReference type="InterPro" id="IPR011006">
    <property type="entry name" value="CheY-like_superfamily"/>
</dbReference>
<feature type="domain" description="Response regulatory" evidence="12">
    <location>
        <begin position="1068"/>
        <end position="1185"/>
    </location>
</feature>
<dbReference type="Gene3D" id="3.30.450.40">
    <property type="match status" value="1"/>
</dbReference>
<dbReference type="InterPro" id="IPR003594">
    <property type="entry name" value="HATPase_dom"/>
</dbReference>
<dbReference type="SUPFAM" id="SSF47384">
    <property type="entry name" value="Homodimeric domain of signal transducing histidine kinase"/>
    <property type="match status" value="1"/>
</dbReference>
<evidence type="ECO:0000259" key="11">
    <source>
        <dbReference type="PROSITE" id="PS50109"/>
    </source>
</evidence>
<keyword evidence="10" id="KW-0472">Membrane</keyword>
<evidence type="ECO:0000256" key="9">
    <source>
        <dbReference type="SAM" id="Coils"/>
    </source>
</evidence>
<dbReference type="PRINTS" id="PR00344">
    <property type="entry name" value="BCTRLSENSOR"/>
</dbReference>
<dbReference type="InterPro" id="IPR003660">
    <property type="entry name" value="HAMP_dom"/>
</dbReference>
<dbReference type="EC" id="2.7.13.3" evidence="3"/>
<dbReference type="FunFam" id="3.30.565.10:FF:000010">
    <property type="entry name" value="Sensor histidine kinase RcsC"/>
    <property type="match status" value="1"/>
</dbReference>
<proteinExistence type="predicted"/>
<evidence type="ECO:0000256" key="4">
    <source>
        <dbReference type="ARBA" id="ARBA00022553"/>
    </source>
</evidence>
<feature type="domain" description="Histidine kinase" evidence="11">
    <location>
        <begin position="611"/>
        <end position="843"/>
    </location>
</feature>
<dbReference type="AlphaFoldDB" id="A0A4U8YQA2"/>
<evidence type="ECO:0000256" key="5">
    <source>
        <dbReference type="ARBA" id="ARBA00022679"/>
    </source>
</evidence>
<dbReference type="InterPro" id="IPR003661">
    <property type="entry name" value="HisK_dim/P_dom"/>
</dbReference>
<dbReference type="GO" id="GO:0016020">
    <property type="term" value="C:membrane"/>
    <property type="evidence" value="ECO:0007669"/>
    <property type="project" value="UniProtKB-SubCell"/>
</dbReference>
<dbReference type="InterPro" id="IPR029016">
    <property type="entry name" value="GAF-like_dom_sf"/>
</dbReference>
<evidence type="ECO:0000256" key="3">
    <source>
        <dbReference type="ARBA" id="ARBA00012438"/>
    </source>
</evidence>
<dbReference type="InterPro" id="IPR036890">
    <property type="entry name" value="HATPase_C_sf"/>
</dbReference>
<dbReference type="Pfam" id="PF00512">
    <property type="entry name" value="HisKA"/>
    <property type="match status" value="1"/>
</dbReference>
<feature type="modified residue" description="4-aspartylphosphate" evidence="8">
    <location>
        <position position="936"/>
    </location>
</feature>
<dbReference type="CDD" id="cd06225">
    <property type="entry name" value="HAMP"/>
    <property type="match status" value="1"/>
</dbReference>
<dbReference type="PROSITE" id="PS50885">
    <property type="entry name" value="HAMP"/>
    <property type="match status" value="1"/>
</dbReference>
<feature type="domain" description="HAMP" evidence="13">
    <location>
        <begin position="259"/>
        <end position="311"/>
    </location>
</feature>
<dbReference type="SMART" id="SM00065">
    <property type="entry name" value="GAF"/>
    <property type="match status" value="1"/>
</dbReference>
<dbReference type="CDD" id="cd16922">
    <property type="entry name" value="HATPase_EvgS-ArcB-TorS-like"/>
    <property type="match status" value="1"/>
</dbReference>
<dbReference type="Pfam" id="PF00072">
    <property type="entry name" value="Response_reg"/>
    <property type="match status" value="2"/>
</dbReference>
<feature type="modified residue" description="4-aspartylphosphate" evidence="8">
    <location>
        <position position="1118"/>
    </location>
</feature>
<dbReference type="Gene3D" id="3.30.565.10">
    <property type="entry name" value="Histidine kinase-like ATPase, C-terminal domain"/>
    <property type="match status" value="1"/>
</dbReference>
<reference evidence="14 15" key="1">
    <citation type="submission" date="2019-03" db="EMBL/GenBank/DDBJ databases">
        <authorList>
            <person name="Nijsse B."/>
        </authorList>
    </citation>
    <scope>NUCLEOTIDE SEQUENCE [LARGE SCALE GENOMIC DNA]</scope>
    <source>
        <strain evidence="14">Desulfoluna butyratoxydans MSL71</strain>
    </source>
</reference>
<evidence type="ECO:0000256" key="2">
    <source>
        <dbReference type="ARBA" id="ARBA00004370"/>
    </source>
</evidence>
<dbReference type="SMART" id="SM00387">
    <property type="entry name" value="HATPase_c"/>
    <property type="match status" value="1"/>
</dbReference>
<dbReference type="PANTHER" id="PTHR45339:SF1">
    <property type="entry name" value="HYBRID SIGNAL TRANSDUCTION HISTIDINE KINASE J"/>
    <property type="match status" value="1"/>
</dbReference>
<feature type="transmembrane region" description="Helical" evidence="10">
    <location>
        <begin position="13"/>
        <end position="35"/>
    </location>
</feature>
<evidence type="ECO:0000256" key="6">
    <source>
        <dbReference type="ARBA" id="ARBA00022777"/>
    </source>
</evidence>
<evidence type="ECO:0000313" key="14">
    <source>
        <dbReference type="EMBL" id="VFQ46000.1"/>
    </source>
</evidence>
<dbReference type="Proteomes" id="UP000507962">
    <property type="component" value="Unassembled WGS sequence"/>
</dbReference>
<feature type="transmembrane region" description="Helical" evidence="10">
    <location>
        <begin position="238"/>
        <end position="261"/>
    </location>
</feature>
<keyword evidence="9" id="KW-0175">Coiled coil</keyword>
<dbReference type="RefSeq" id="WP_180143206.1">
    <property type="nucleotide sequence ID" value="NZ_CAADHO010000007.1"/>
</dbReference>
<dbReference type="Gene3D" id="3.40.50.2300">
    <property type="match status" value="2"/>
</dbReference>
<dbReference type="SUPFAM" id="SSF52172">
    <property type="entry name" value="CheY-like"/>
    <property type="match status" value="2"/>
</dbReference>
<keyword evidence="5" id="KW-0808">Transferase</keyword>
<organism evidence="14 15">
    <name type="scientific">Desulfoluna butyratoxydans</name>
    <dbReference type="NCBI Taxonomy" id="231438"/>
    <lineage>
        <taxon>Bacteria</taxon>
        <taxon>Pseudomonadati</taxon>
        <taxon>Thermodesulfobacteriota</taxon>
        <taxon>Desulfobacteria</taxon>
        <taxon>Desulfobacterales</taxon>
        <taxon>Desulfolunaceae</taxon>
        <taxon>Desulfoluna</taxon>
    </lineage>
</organism>
<dbReference type="EMBL" id="CAADHO010000007">
    <property type="protein sequence ID" value="VFQ46000.1"/>
    <property type="molecule type" value="Genomic_DNA"/>
</dbReference>
<dbReference type="Gene3D" id="6.10.340.10">
    <property type="match status" value="1"/>
</dbReference>
<feature type="coiled-coil region" evidence="9">
    <location>
        <begin position="306"/>
        <end position="371"/>
    </location>
</feature>
<evidence type="ECO:0000256" key="1">
    <source>
        <dbReference type="ARBA" id="ARBA00000085"/>
    </source>
</evidence>
<evidence type="ECO:0000256" key="8">
    <source>
        <dbReference type="PROSITE-ProRule" id="PRU00169"/>
    </source>
</evidence>
<dbReference type="InterPro" id="IPR001789">
    <property type="entry name" value="Sig_transdc_resp-reg_receiver"/>
</dbReference>
<keyword evidence="10" id="KW-1133">Transmembrane helix</keyword>
<dbReference type="Pfam" id="PF00672">
    <property type="entry name" value="HAMP"/>
    <property type="match status" value="1"/>
</dbReference>
<dbReference type="CDD" id="cd17546">
    <property type="entry name" value="REC_hyHK_CKI1_RcsC-like"/>
    <property type="match status" value="1"/>
</dbReference>
<feature type="coiled-coil region" evidence="9">
    <location>
        <begin position="532"/>
        <end position="587"/>
    </location>
</feature>
<dbReference type="CDD" id="cd00082">
    <property type="entry name" value="HisKA"/>
    <property type="match status" value="1"/>
</dbReference>
<dbReference type="InterPro" id="IPR036097">
    <property type="entry name" value="HisK_dim/P_sf"/>
</dbReference>
<protein>
    <recommendedName>
        <fullName evidence="3">histidine kinase</fullName>
        <ecNumber evidence="3">2.7.13.3</ecNumber>
    </recommendedName>
</protein>
<dbReference type="SMART" id="SM00448">
    <property type="entry name" value="REC"/>
    <property type="match status" value="2"/>
</dbReference>
<name>A0A4U8YQA2_9BACT</name>
<comment type="catalytic activity">
    <reaction evidence="1">
        <text>ATP + protein L-histidine = ADP + protein N-phospho-L-histidine.</text>
        <dbReference type="EC" id="2.7.13.3"/>
    </reaction>
</comment>
<dbReference type="InterPro" id="IPR005467">
    <property type="entry name" value="His_kinase_dom"/>
</dbReference>
<dbReference type="Pfam" id="PF13185">
    <property type="entry name" value="GAF_2"/>
    <property type="match status" value="1"/>
</dbReference>
<dbReference type="InterPro" id="IPR004358">
    <property type="entry name" value="Sig_transdc_His_kin-like_C"/>
</dbReference>
<keyword evidence="10" id="KW-0812">Transmembrane</keyword>
<evidence type="ECO:0000259" key="13">
    <source>
        <dbReference type="PROSITE" id="PS50885"/>
    </source>
</evidence>
<dbReference type="Gene3D" id="1.10.287.130">
    <property type="match status" value="1"/>
</dbReference>
<evidence type="ECO:0000256" key="10">
    <source>
        <dbReference type="SAM" id="Phobius"/>
    </source>
</evidence>
<dbReference type="Pfam" id="PF02518">
    <property type="entry name" value="HATPase_c"/>
    <property type="match status" value="1"/>
</dbReference>
<evidence type="ECO:0000313" key="15">
    <source>
        <dbReference type="Proteomes" id="UP000507962"/>
    </source>
</evidence>
<dbReference type="SUPFAM" id="SSF55874">
    <property type="entry name" value="ATPase domain of HSP90 chaperone/DNA topoisomerase II/histidine kinase"/>
    <property type="match status" value="1"/>
</dbReference>
<keyword evidence="4 8" id="KW-0597">Phosphoprotein</keyword>
<dbReference type="SUPFAM" id="SSF55781">
    <property type="entry name" value="GAF domain-like"/>
    <property type="match status" value="1"/>
</dbReference>
<keyword evidence="7" id="KW-0902">Two-component regulatory system</keyword>
<dbReference type="SMART" id="SM00388">
    <property type="entry name" value="HisKA"/>
    <property type="match status" value="1"/>
</dbReference>
<gene>
    <name evidence="14" type="ORF">MSL71_36630</name>
</gene>
<evidence type="ECO:0000256" key="7">
    <source>
        <dbReference type="ARBA" id="ARBA00023012"/>
    </source>
</evidence>
<dbReference type="PANTHER" id="PTHR45339">
    <property type="entry name" value="HYBRID SIGNAL TRANSDUCTION HISTIDINE KINASE J"/>
    <property type="match status" value="1"/>
</dbReference>
<dbReference type="SMART" id="SM00304">
    <property type="entry name" value="HAMP"/>
    <property type="match status" value="1"/>
</dbReference>
<keyword evidence="15" id="KW-1185">Reference proteome</keyword>
<dbReference type="SUPFAM" id="SSF158472">
    <property type="entry name" value="HAMP domain-like"/>
    <property type="match status" value="1"/>
</dbReference>
<dbReference type="PROSITE" id="PS50110">
    <property type="entry name" value="RESPONSE_REGULATORY"/>
    <property type="match status" value="2"/>
</dbReference>
<keyword evidence="6" id="KW-0418">Kinase</keyword>
<comment type="subcellular location">
    <subcellularLocation>
        <location evidence="2">Membrane</location>
    </subcellularLocation>
</comment>
<evidence type="ECO:0000259" key="12">
    <source>
        <dbReference type="PROSITE" id="PS50110"/>
    </source>
</evidence>
<feature type="domain" description="Response regulatory" evidence="12">
    <location>
        <begin position="887"/>
        <end position="1000"/>
    </location>
</feature>
<dbReference type="PROSITE" id="PS50109">
    <property type="entry name" value="HIS_KIN"/>
    <property type="match status" value="1"/>
</dbReference>
<sequence>MIQLFPKKYSSRLMAITFIAGILPIAIFGIAITLITRDLPQRTNETIQKGLGDLQQQREQLLTDTLAKSVRQKSMDVALQIELYLELRPTLTLADLQKDPRFRSIALQPIEKNGYTTLIDTREGTTLFHPLKALENTSFAHIDEASDEFFAIISSSLGGKYASGYFSWREESGQTRRKFTFIAPVMRTTAEGLPMAVATVINMDELAPSFLETQKTSQGTALYFINRAQHLLSTFKRFILFCMLLGLPVVLALANWASAYFSRAVNQLKHATQQIRNGDFTIRLDNNASGDIGELMQDFNHMTKRLAETTVSKKRLESNEEELTRTNQVLTREIEEHERVREELQKQHEVLEKQRDHLHSVNEELSRSRKKIQRQNWLSIGQSEFHRRIQGDLSMEELGRQIIHFLSNYLDAQAGRIYLVDEGVLVCIGGFAGAAPDGEAPPIPLGEGLVGEAAVSGSRLRITDVPADYLPIHSGLLDAYPCEVVIQPCLHNEKSLCVVELAGLGPFSRQDLRFLDLMNKQIAVAVDSTQGRIRTEALLHQTRKQAEELELQQETLQQINQELEEQTQQLEEQKESIKKKNIELEEAGVLIRQKAKDLELSYSYKSQFLATISHELRTPLNSILLLSRMMEENAERNLTDDQVEFAGTIHSSGSQLLTLINEILDLSKIEAGGMTVTLSPTPLSALVESLRRMFHPLAEEKGLAFTLSLAPEVPDTVETDRQRLEQILKNLLTNALKFTDTGSVSLSITMPSPQELPSGASLPADSALAFRVTDTGIGIPKEKHAHVFEAFCQVDGTESKQYYGTGLGLTISRELSGLLGGSLHLSSEQGVGSCFTLLLPCTGATKASPVTPAAIPAQRPRTATAPAPFERSSAEAAAMQPKPGDKSLLIIEDDVTFASLLVKLAREKGFDTLVTEEGETGLHFADFFCPTAIILDITLPRMNGWDVFNRLKTNPVTAAIPVHVISSRDQKGKAMDMGVAGFHAKPVSLEHLHEVLSEIDATHRATASGSVTAQNEEHPAGDAGLEAMHRNLDEATLFLHGVESTLPGPMNQDRPLCHDKESILSGRKVLIVDDDMRNVFALKRLLHEKGMDVVVGRNGREGLTRLKETPDVDLVLMDIMMPEMDGYQAIRAIRKDAEHKELPIIALTAKAMAEDRTASIEAGANDYMPKPVDPDKLLSMLRVWLYV</sequence>
<accession>A0A4U8YQA2</accession>
<dbReference type="GO" id="GO:0000155">
    <property type="term" value="F:phosphorelay sensor kinase activity"/>
    <property type="evidence" value="ECO:0007669"/>
    <property type="project" value="InterPro"/>
</dbReference>